<dbReference type="EMBL" id="CP133762">
    <property type="protein sequence ID" value="WMX47646.1"/>
    <property type="molecule type" value="Genomic_DNA"/>
</dbReference>
<evidence type="ECO:0000256" key="3">
    <source>
        <dbReference type="ARBA" id="ARBA00004961"/>
    </source>
</evidence>
<evidence type="ECO:0000313" key="10">
    <source>
        <dbReference type="Proteomes" id="UP001250858"/>
    </source>
</evidence>
<comment type="function">
    <text evidence="2 7">Hydrolysis of 6-phosphogluconolactone to 6-phosphogluconate.</text>
</comment>
<keyword evidence="7 9" id="KW-0378">Hydrolase</keyword>
<name>A0ABY9RZP1_9ACTN</name>
<keyword evidence="10" id="KW-1185">Reference proteome</keyword>
<organism evidence="9 10">
    <name type="scientific">Streptomyces roseicoloratus</name>
    <dbReference type="NCBI Taxonomy" id="2508722"/>
    <lineage>
        <taxon>Bacteria</taxon>
        <taxon>Bacillati</taxon>
        <taxon>Actinomycetota</taxon>
        <taxon>Actinomycetes</taxon>
        <taxon>Kitasatosporales</taxon>
        <taxon>Streptomycetaceae</taxon>
        <taxon>Streptomyces</taxon>
    </lineage>
</organism>
<gene>
    <name evidence="7 9" type="primary">pgl</name>
    <name evidence="9" type="ORF">RGF97_26495</name>
</gene>
<evidence type="ECO:0000256" key="2">
    <source>
        <dbReference type="ARBA" id="ARBA00002681"/>
    </source>
</evidence>
<evidence type="ECO:0000256" key="4">
    <source>
        <dbReference type="ARBA" id="ARBA00010662"/>
    </source>
</evidence>
<comment type="pathway">
    <text evidence="3 7">Carbohydrate degradation; pentose phosphate pathway; D-ribulose 5-phosphate from D-glucose 6-phosphate (oxidative stage): step 2/3.</text>
</comment>
<dbReference type="Gene3D" id="3.40.50.1360">
    <property type="match status" value="1"/>
</dbReference>
<evidence type="ECO:0000256" key="1">
    <source>
        <dbReference type="ARBA" id="ARBA00000832"/>
    </source>
</evidence>
<dbReference type="InterPro" id="IPR037171">
    <property type="entry name" value="NagB/RpiA_transferase-like"/>
</dbReference>
<sequence length="268" mass="27529">MSTPQLVVHRDKELMAEAAAARLITKIVDAQAARGSASVVLTGGRNGNGLLAALRAAPARDAVDWSRLDLWWGDERYLPEGDPERNVTQAREALLDSVPVDPARVHAMPASDGPYGSDVEAAAAAYAAELAAAAGHGTHRSAAGAAGGRVPSFDVLMLGVGPDTHVASLFPELPAVRETERTVVGVHGAPKPPPTRVSLTLPAIRAAQEVWLLAAGADKAKAAAVALSGAGEVQAPAAGAYGRSRTLWLLDAAAASELPRDLYPPSSA</sequence>
<dbReference type="InterPro" id="IPR039104">
    <property type="entry name" value="6PGL"/>
</dbReference>
<dbReference type="CDD" id="cd01400">
    <property type="entry name" value="6PGL"/>
    <property type="match status" value="1"/>
</dbReference>
<evidence type="ECO:0000256" key="6">
    <source>
        <dbReference type="ARBA" id="ARBA00020337"/>
    </source>
</evidence>
<dbReference type="PANTHER" id="PTHR11054">
    <property type="entry name" value="6-PHOSPHOGLUCONOLACTONASE"/>
    <property type="match status" value="1"/>
</dbReference>
<protein>
    <recommendedName>
        <fullName evidence="6 7">6-phosphogluconolactonase</fullName>
        <shortName evidence="7">6PGL</shortName>
        <ecNumber evidence="5 7">3.1.1.31</ecNumber>
    </recommendedName>
</protein>
<evidence type="ECO:0000256" key="7">
    <source>
        <dbReference type="RuleBase" id="RU365095"/>
    </source>
</evidence>
<dbReference type="Pfam" id="PF01182">
    <property type="entry name" value="Glucosamine_iso"/>
    <property type="match status" value="1"/>
</dbReference>
<evidence type="ECO:0000313" key="9">
    <source>
        <dbReference type="EMBL" id="WMX47646.1"/>
    </source>
</evidence>
<dbReference type="GO" id="GO:0017057">
    <property type="term" value="F:6-phosphogluconolactonase activity"/>
    <property type="evidence" value="ECO:0007669"/>
    <property type="project" value="UniProtKB-EC"/>
</dbReference>
<dbReference type="RefSeq" id="WP_128983075.1">
    <property type="nucleotide sequence ID" value="NZ_CP133762.1"/>
</dbReference>
<dbReference type="InterPro" id="IPR005900">
    <property type="entry name" value="6-phosphogluconolactonase_DevB"/>
</dbReference>
<dbReference type="SUPFAM" id="SSF100950">
    <property type="entry name" value="NagB/RpiA/CoA transferase-like"/>
    <property type="match status" value="1"/>
</dbReference>
<dbReference type="Proteomes" id="UP001250858">
    <property type="component" value="Chromosome"/>
</dbReference>
<dbReference type="PANTHER" id="PTHR11054:SF0">
    <property type="entry name" value="6-PHOSPHOGLUCONOLACTONASE"/>
    <property type="match status" value="1"/>
</dbReference>
<comment type="catalytic activity">
    <reaction evidence="1 7">
        <text>6-phospho-D-glucono-1,5-lactone + H2O = 6-phospho-D-gluconate + H(+)</text>
        <dbReference type="Rhea" id="RHEA:12556"/>
        <dbReference type="ChEBI" id="CHEBI:15377"/>
        <dbReference type="ChEBI" id="CHEBI:15378"/>
        <dbReference type="ChEBI" id="CHEBI:57955"/>
        <dbReference type="ChEBI" id="CHEBI:58759"/>
        <dbReference type="EC" id="3.1.1.31"/>
    </reaction>
</comment>
<reference evidence="9 10" key="1">
    <citation type="submission" date="2023-09" db="EMBL/GenBank/DDBJ databases">
        <title>Complete genome of Streptomyces roseicoloratus T14.</title>
        <authorList>
            <person name="Bashizi T."/>
            <person name="Kim M.-J."/>
            <person name="Lee G."/>
            <person name="Tagele S.B."/>
            <person name="Shin J.-H."/>
        </authorList>
    </citation>
    <scope>NUCLEOTIDE SEQUENCE [LARGE SCALE GENOMIC DNA]</scope>
    <source>
        <strain evidence="9 10">T14</strain>
    </source>
</reference>
<evidence type="ECO:0000256" key="5">
    <source>
        <dbReference type="ARBA" id="ARBA00013198"/>
    </source>
</evidence>
<dbReference type="InterPro" id="IPR006148">
    <property type="entry name" value="Glc/Gal-6P_isomerase"/>
</dbReference>
<feature type="domain" description="Glucosamine/galactosamine-6-phosphate isomerase" evidence="8">
    <location>
        <begin position="11"/>
        <end position="248"/>
    </location>
</feature>
<accession>A0ABY9RZP1</accession>
<dbReference type="NCBIfam" id="TIGR01198">
    <property type="entry name" value="pgl"/>
    <property type="match status" value="1"/>
</dbReference>
<proteinExistence type="inferred from homology"/>
<dbReference type="EC" id="3.1.1.31" evidence="5 7"/>
<evidence type="ECO:0000259" key="8">
    <source>
        <dbReference type="Pfam" id="PF01182"/>
    </source>
</evidence>
<comment type="similarity">
    <text evidence="4 7">Belongs to the glucosamine/galactosamine-6-phosphate isomerase family. 6-phosphogluconolactonase subfamily.</text>
</comment>